<dbReference type="KEGG" id="llh:I41_01720"/>
<dbReference type="Proteomes" id="UP000317909">
    <property type="component" value="Chromosome"/>
</dbReference>
<dbReference type="EMBL" id="CP036339">
    <property type="protein sequence ID" value="QDT71017.1"/>
    <property type="molecule type" value="Genomic_DNA"/>
</dbReference>
<protein>
    <submittedName>
        <fullName evidence="2">Uncharacterized protein</fullName>
    </submittedName>
</protein>
<sequence length="474" mass="49528">MWRCVTQLVERFRERESTPTRGAVRSTRLAMETLEQRTVLSANFGVDYEALAYQELTAPPAPRVTASEVAAAIFAHAASRTQTPSSAGDYFPSAPAAEVSYILIVQFRSDVHAPSGAASGKAPLASAWNGGHGSAAPTASNLEAALSGLGALSTKAPQRAQAQTTPSVDATSSNAAQSALLEAFDSSRPPALSTALEHWRELARSATSPILAPIVLTTNNDQASATAVASLLANDATLAASFEVVDNAASHDAAFAGYALVRDDDAGSDEYVRLLAEDQSRDETDDDSGYVELDESSAVREEGLANAAAETQREAIESALRSLAGRRDGRRATQLPSDWLEQAWAAGIANLPAGAEVARAADEPGGMILLQPMTGGAGDELIAAGDMHEVLRTAVEMEATIGAYQAFDVSIDEASAAVARPASADELGAKREREESTSEDGIDRQAASGLGVLAVGATALAAKRQLDDRRRRPR</sequence>
<evidence type="ECO:0000256" key="1">
    <source>
        <dbReference type="SAM" id="MobiDB-lite"/>
    </source>
</evidence>
<evidence type="ECO:0000313" key="3">
    <source>
        <dbReference type="Proteomes" id="UP000317909"/>
    </source>
</evidence>
<dbReference type="AlphaFoldDB" id="A0A517TRL7"/>
<feature type="compositionally biased region" description="Basic and acidic residues" evidence="1">
    <location>
        <begin position="427"/>
        <end position="436"/>
    </location>
</feature>
<feature type="region of interest" description="Disordered" evidence="1">
    <location>
        <begin position="421"/>
        <end position="445"/>
    </location>
</feature>
<name>A0A517TRL7_9BACT</name>
<reference evidence="2 3" key="1">
    <citation type="submission" date="2019-02" db="EMBL/GenBank/DDBJ databases">
        <title>Deep-cultivation of Planctomycetes and their phenomic and genomic characterization uncovers novel biology.</title>
        <authorList>
            <person name="Wiegand S."/>
            <person name="Jogler M."/>
            <person name="Boedeker C."/>
            <person name="Pinto D."/>
            <person name="Vollmers J."/>
            <person name="Rivas-Marin E."/>
            <person name="Kohn T."/>
            <person name="Peeters S.H."/>
            <person name="Heuer A."/>
            <person name="Rast P."/>
            <person name="Oberbeckmann S."/>
            <person name="Bunk B."/>
            <person name="Jeske O."/>
            <person name="Meyerdierks A."/>
            <person name="Storesund J.E."/>
            <person name="Kallscheuer N."/>
            <person name="Luecker S."/>
            <person name="Lage O.M."/>
            <person name="Pohl T."/>
            <person name="Merkel B.J."/>
            <person name="Hornburger P."/>
            <person name="Mueller R.-W."/>
            <person name="Bruemmer F."/>
            <person name="Labrenz M."/>
            <person name="Spormann A.M."/>
            <person name="Op den Camp H."/>
            <person name="Overmann J."/>
            <person name="Amann R."/>
            <person name="Jetten M.S.M."/>
            <person name="Mascher T."/>
            <person name="Medema M.H."/>
            <person name="Devos D.P."/>
            <person name="Kaster A.-K."/>
            <person name="Ovreas L."/>
            <person name="Rohde M."/>
            <person name="Galperin M.Y."/>
            <person name="Jogler C."/>
        </authorList>
    </citation>
    <scope>NUCLEOTIDE SEQUENCE [LARGE SCALE GENOMIC DNA]</scope>
    <source>
        <strain evidence="2 3">I41</strain>
    </source>
</reference>
<evidence type="ECO:0000313" key="2">
    <source>
        <dbReference type="EMBL" id="QDT71017.1"/>
    </source>
</evidence>
<proteinExistence type="predicted"/>
<organism evidence="2 3">
    <name type="scientific">Lacipirellula limnantheis</name>
    <dbReference type="NCBI Taxonomy" id="2528024"/>
    <lineage>
        <taxon>Bacteria</taxon>
        <taxon>Pseudomonadati</taxon>
        <taxon>Planctomycetota</taxon>
        <taxon>Planctomycetia</taxon>
        <taxon>Pirellulales</taxon>
        <taxon>Lacipirellulaceae</taxon>
        <taxon>Lacipirellula</taxon>
    </lineage>
</organism>
<keyword evidence="3" id="KW-1185">Reference proteome</keyword>
<gene>
    <name evidence="2" type="ORF">I41_01720</name>
</gene>
<accession>A0A517TRL7</accession>